<dbReference type="Proteomes" id="UP000184509">
    <property type="component" value="Unassembled WGS sequence"/>
</dbReference>
<dbReference type="Pfam" id="PF08889">
    <property type="entry name" value="WbqC"/>
    <property type="match status" value="1"/>
</dbReference>
<dbReference type="AlphaFoldDB" id="A0A1M4W963"/>
<name>A0A1M4W963_9BACE</name>
<keyword evidence="2" id="KW-1185">Reference proteome</keyword>
<dbReference type="STRING" id="1297750.SAMN05444405_10324"/>
<reference evidence="1 2" key="1">
    <citation type="submission" date="2016-11" db="EMBL/GenBank/DDBJ databases">
        <authorList>
            <person name="Jaros S."/>
            <person name="Januszkiewicz K."/>
            <person name="Wedrychowicz H."/>
        </authorList>
    </citation>
    <scope>NUCLEOTIDE SEQUENCE [LARGE SCALE GENOMIC DNA]</scope>
    <source>
        <strain evidence="1 2">DSM 26991</strain>
    </source>
</reference>
<organism evidence="1 2">
    <name type="scientific">Bacteroides luti</name>
    <dbReference type="NCBI Taxonomy" id="1297750"/>
    <lineage>
        <taxon>Bacteria</taxon>
        <taxon>Pseudomonadati</taxon>
        <taxon>Bacteroidota</taxon>
        <taxon>Bacteroidia</taxon>
        <taxon>Bacteroidales</taxon>
        <taxon>Bacteroidaceae</taxon>
        <taxon>Bacteroides</taxon>
    </lineage>
</organism>
<evidence type="ECO:0000313" key="1">
    <source>
        <dbReference type="EMBL" id="SHE77747.1"/>
    </source>
</evidence>
<dbReference type="OrthoDB" id="3611744at2"/>
<sequence length="229" mass="26739">MKVGIMQPYFLPYIGYFQLIKAVDQYIVCDDLNYINNGWINRNNILIDGKKRLYTIPLKKASQNKLINQIEIVDDFSRLFKIVKVNYAKAPYYKEVIGILEKIFSYNNRCLSDFVLNSMKEVLYSLRIETPIIISSTLNKDCSLKGKNKVINICKEMGAEVYINAIGGQKLYNKAEFAAQGIELRFLETEIIPYKQFGKEFIPMLSILDVMMFNSIKEIDRMLNRYRFV</sequence>
<protein>
    <submittedName>
        <fullName evidence="1">WbqC-like protein family protein</fullName>
    </submittedName>
</protein>
<dbReference type="RefSeq" id="WP_073399254.1">
    <property type="nucleotide sequence ID" value="NZ_FQTV01000003.1"/>
</dbReference>
<dbReference type="InterPro" id="IPR014985">
    <property type="entry name" value="WbqC"/>
</dbReference>
<evidence type="ECO:0000313" key="2">
    <source>
        <dbReference type="Proteomes" id="UP000184509"/>
    </source>
</evidence>
<accession>A0A1M4W963</accession>
<dbReference type="EMBL" id="FQTV01000003">
    <property type="protein sequence ID" value="SHE77747.1"/>
    <property type="molecule type" value="Genomic_DNA"/>
</dbReference>
<gene>
    <name evidence="1" type="ORF">SAMN05444405_10324</name>
</gene>
<proteinExistence type="predicted"/>